<dbReference type="Proteomes" id="UP000199283">
    <property type="component" value="Unassembled WGS sequence"/>
</dbReference>
<protein>
    <submittedName>
        <fullName evidence="1">Uncharacterized protein</fullName>
    </submittedName>
</protein>
<dbReference type="AlphaFoldDB" id="A0A1H7NRS4"/>
<proteinExistence type="predicted"/>
<evidence type="ECO:0000313" key="1">
    <source>
        <dbReference type="EMBL" id="SEL26233.1"/>
    </source>
</evidence>
<accession>A0A1H7NRS4</accession>
<organism evidence="1 2">
    <name type="scientific">Jannaschia helgolandensis</name>
    <dbReference type="NCBI Taxonomy" id="188906"/>
    <lineage>
        <taxon>Bacteria</taxon>
        <taxon>Pseudomonadati</taxon>
        <taxon>Pseudomonadota</taxon>
        <taxon>Alphaproteobacteria</taxon>
        <taxon>Rhodobacterales</taxon>
        <taxon>Roseobacteraceae</taxon>
        <taxon>Jannaschia</taxon>
    </lineage>
</organism>
<dbReference type="EMBL" id="FNZQ01000004">
    <property type="protein sequence ID" value="SEL26233.1"/>
    <property type="molecule type" value="Genomic_DNA"/>
</dbReference>
<name>A0A1H7NRS4_9RHOB</name>
<sequence length="67" mass="6979">MVEHAYKLPMLKDMVGSGKIGAWPLHFGVTDINGAIPLVTGTMDVAASTDCCTCNDANPPEQACAPC</sequence>
<keyword evidence="2" id="KW-1185">Reference proteome</keyword>
<gene>
    <name evidence="1" type="ORF">SAMN04488526_2289</name>
</gene>
<reference evidence="1 2" key="1">
    <citation type="submission" date="2016-10" db="EMBL/GenBank/DDBJ databases">
        <authorList>
            <person name="de Groot N.N."/>
        </authorList>
    </citation>
    <scope>NUCLEOTIDE SEQUENCE [LARGE SCALE GENOMIC DNA]</scope>
    <source>
        <strain evidence="1 2">DSM 14858</strain>
    </source>
</reference>
<evidence type="ECO:0000313" key="2">
    <source>
        <dbReference type="Proteomes" id="UP000199283"/>
    </source>
</evidence>